<gene>
    <name evidence="2" type="ORF">BCY86_06555</name>
</gene>
<feature type="region of interest" description="Disordered" evidence="1">
    <location>
        <begin position="31"/>
        <end position="91"/>
    </location>
</feature>
<dbReference type="InterPro" id="IPR016186">
    <property type="entry name" value="C-type_lectin-like/link_sf"/>
</dbReference>
<proteinExistence type="predicted"/>
<organism evidence="2 3">
    <name type="scientific">Pajaroellobacter abortibovis</name>
    <dbReference type="NCBI Taxonomy" id="1882918"/>
    <lineage>
        <taxon>Bacteria</taxon>
        <taxon>Pseudomonadati</taxon>
        <taxon>Myxococcota</taxon>
        <taxon>Polyangia</taxon>
        <taxon>Polyangiales</taxon>
        <taxon>Polyangiaceae</taxon>
    </lineage>
</organism>
<evidence type="ECO:0000256" key="1">
    <source>
        <dbReference type="SAM" id="MobiDB-lite"/>
    </source>
</evidence>
<dbReference type="KEGG" id="pabo:BCY86_06555"/>
<dbReference type="Gene3D" id="3.10.100.10">
    <property type="entry name" value="Mannose-Binding Protein A, subunit A"/>
    <property type="match status" value="1"/>
</dbReference>
<dbReference type="EMBL" id="CP016908">
    <property type="protein sequence ID" value="APS00377.1"/>
    <property type="molecule type" value="Genomic_DNA"/>
</dbReference>
<dbReference type="AlphaFoldDB" id="A0A1L6MY43"/>
<evidence type="ECO:0000313" key="3">
    <source>
        <dbReference type="Proteomes" id="UP000185544"/>
    </source>
</evidence>
<accession>A0A1L6MY43</accession>
<dbReference type="RefSeq" id="WP_075277042.1">
    <property type="nucleotide sequence ID" value="NZ_CP016908.1"/>
</dbReference>
<dbReference type="STRING" id="1882918.BCY86_06555"/>
<sequence>MSSPGVSSRWICITLYGAGVIPACNSSFTEDTYQQGSELESEDDPSSPSMGAKQSPPSSSSHEPSQRTLPQYPNQKDGKQKHASQDSTENFHEAAENNELNHDPCVQQACPSGTTCILKDDQPLCTAIAFITSVRIRGDMQSIASDLDNLKPNGTGVKAAEDFCNRVAATGTATQSLKLHFSPWLSTEKIGTPTAWVSIAEYPVHNPKNEEIISRLANMYTTLKWGVDILKIPIHVDENGNNVQLFPDTLPYVWTGISGEGQATHFHCKEWTVATHIKEATVGSYQEINSLWTNYTTRKYCNLYFRLYCISSSSIHE</sequence>
<evidence type="ECO:0000313" key="2">
    <source>
        <dbReference type="EMBL" id="APS00377.1"/>
    </source>
</evidence>
<name>A0A1L6MY43_9BACT</name>
<reference evidence="2 3" key="1">
    <citation type="submission" date="2016-08" db="EMBL/GenBank/DDBJ databases">
        <title>Identification and validation of antigenic proteins from Pajaroellobacter abortibovis using de-novo genome sequence assembly and reverse vaccinology.</title>
        <authorList>
            <person name="Welly B.T."/>
            <person name="Miller M.R."/>
            <person name="Stott J.L."/>
            <person name="Blanchard M.T."/>
            <person name="Islas-Trejo A.D."/>
            <person name="O'Rourke S.M."/>
            <person name="Young A.E."/>
            <person name="Medrano J.F."/>
            <person name="Van Eenennaam A.L."/>
        </authorList>
    </citation>
    <scope>NUCLEOTIDE SEQUENCE [LARGE SCALE GENOMIC DNA]</scope>
    <source>
        <strain evidence="2 3">BTF92-0548A/99-0131</strain>
    </source>
</reference>
<dbReference type="Proteomes" id="UP000185544">
    <property type="component" value="Chromosome"/>
</dbReference>
<keyword evidence="3" id="KW-1185">Reference proteome</keyword>
<protein>
    <submittedName>
        <fullName evidence="2">Uncharacterized protein</fullName>
    </submittedName>
</protein>
<feature type="compositionally biased region" description="Basic and acidic residues" evidence="1">
    <location>
        <begin position="76"/>
        <end position="91"/>
    </location>
</feature>